<dbReference type="Proteomes" id="UP001500403">
    <property type="component" value="Unassembled WGS sequence"/>
</dbReference>
<sequence length="134" mass="15185">MSDAWDATLQSLESAVHDFVRGDGTAYRSLWSRRDDVCLMGAYGGIITGWADVSQRIEWAADHFATWKGSFTCRDVLATVSGDLAVLVREETIINQDAPNEPQSQHRRLTLAFRQEHGQWRIFHQHSDPMTAHT</sequence>
<dbReference type="RefSeq" id="WP_344500893.1">
    <property type="nucleotide sequence ID" value="NZ_BAAAUD010000114.1"/>
</dbReference>
<dbReference type="InterPro" id="IPR037401">
    <property type="entry name" value="SnoaL-like"/>
</dbReference>
<comment type="caution">
    <text evidence="2">The sequence shown here is derived from an EMBL/GenBank/DDBJ whole genome shotgun (WGS) entry which is preliminary data.</text>
</comment>
<dbReference type="EMBL" id="BAAAUD010000114">
    <property type="protein sequence ID" value="GAA2974354.1"/>
    <property type="molecule type" value="Genomic_DNA"/>
</dbReference>
<organism evidence="2 3">
    <name type="scientific">Streptomyces enissocaesilis</name>
    <dbReference type="NCBI Taxonomy" id="332589"/>
    <lineage>
        <taxon>Bacteria</taxon>
        <taxon>Bacillati</taxon>
        <taxon>Actinomycetota</taxon>
        <taxon>Actinomycetes</taxon>
        <taxon>Kitasatosporales</taxon>
        <taxon>Streptomycetaceae</taxon>
        <taxon>Streptomyces</taxon>
        <taxon>Streptomyces rochei group</taxon>
    </lineage>
</organism>
<dbReference type="Pfam" id="PF13474">
    <property type="entry name" value="SnoaL_3"/>
    <property type="match status" value="1"/>
</dbReference>
<evidence type="ECO:0000313" key="2">
    <source>
        <dbReference type="EMBL" id="GAA2974354.1"/>
    </source>
</evidence>
<proteinExistence type="predicted"/>
<evidence type="ECO:0000313" key="3">
    <source>
        <dbReference type="Proteomes" id="UP001500403"/>
    </source>
</evidence>
<reference evidence="2 3" key="1">
    <citation type="journal article" date="2019" name="Int. J. Syst. Evol. Microbiol.">
        <title>The Global Catalogue of Microorganisms (GCM) 10K type strain sequencing project: providing services to taxonomists for standard genome sequencing and annotation.</title>
        <authorList>
            <consortium name="The Broad Institute Genomics Platform"/>
            <consortium name="The Broad Institute Genome Sequencing Center for Infectious Disease"/>
            <person name="Wu L."/>
            <person name="Ma J."/>
        </authorList>
    </citation>
    <scope>NUCLEOTIDE SEQUENCE [LARGE SCALE GENOMIC DNA]</scope>
    <source>
        <strain evidence="2 3">JCM 9088</strain>
    </source>
</reference>
<dbReference type="InterPro" id="IPR032710">
    <property type="entry name" value="NTF2-like_dom_sf"/>
</dbReference>
<dbReference type="SUPFAM" id="SSF54427">
    <property type="entry name" value="NTF2-like"/>
    <property type="match status" value="1"/>
</dbReference>
<evidence type="ECO:0000259" key="1">
    <source>
        <dbReference type="Pfam" id="PF13474"/>
    </source>
</evidence>
<name>A0ABN3XQU2_9ACTN</name>
<keyword evidence="3" id="KW-1185">Reference proteome</keyword>
<accession>A0ABN3XQU2</accession>
<protein>
    <recommendedName>
        <fullName evidence="1">SnoaL-like domain-containing protein</fullName>
    </recommendedName>
</protein>
<gene>
    <name evidence="2" type="ORF">GCM10010446_68310</name>
</gene>
<feature type="domain" description="SnoaL-like" evidence="1">
    <location>
        <begin position="17"/>
        <end position="127"/>
    </location>
</feature>
<dbReference type="Gene3D" id="3.10.450.50">
    <property type="match status" value="1"/>
</dbReference>